<sequence length="363" mass="42138">MGSKSLSSLPMEQQRKWSILDEQYYHYYHNHPYDHNNPYHQHQHQQQHKHQEQYQYQQQQEQQHHHHHHHHQHYQQVQNLRHGYHNQNYPPWTPDPEYFYYDDHYPDPCSSPIHHAAAYPPPIPLHSPYTRCDSCRVPTVQAVSVECHWPRLLPPSHTFPPLFSPPNNESVYPWSIPRSLVVFYYEDHSENNHDLFVWNPFCQRWQLVLFEGVIYPAVDGNWYQTTLLRVPRDDHNKEVHANNGGWSGPGGAGEGGEGGCWGWKVTSVRPKRKSKKVPVLALTTPEGEKGYLVQQRENGEASCSGRKEDWGVYGGDRGGGAGTGRGGGDCSRLTEFGRKIKDSFKKMGQKYRRLSVDSGYETA</sequence>
<proteinExistence type="predicted"/>
<evidence type="ECO:0000313" key="2">
    <source>
        <dbReference type="EMBL" id="KAJ2903162.1"/>
    </source>
</evidence>
<dbReference type="Proteomes" id="UP001201980">
    <property type="component" value="Unassembled WGS sequence"/>
</dbReference>
<dbReference type="EMBL" id="JAKWBI020000089">
    <property type="protein sequence ID" value="KAJ2903162.1"/>
    <property type="molecule type" value="Genomic_DNA"/>
</dbReference>
<accession>A0AAD5WSJ0</accession>
<evidence type="ECO:0000313" key="3">
    <source>
        <dbReference type="Proteomes" id="UP001201980"/>
    </source>
</evidence>
<dbReference type="AlphaFoldDB" id="A0AAD5WSJ0"/>
<protein>
    <submittedName>
        <fullName evidence="2">Uncharacterized protein</fullName>
    </submittedName>
</protein>
<feature type="region of interest" description="Disordered" evidence="1">
    <location>
        <begin position="30"/>
        <end position="75"/>
    </location>
</feature>
<feature type="compositionally biased region" description="Gly residues" evidence="1">
    <location>
        <begin position="312"/>
        <end position="329"/>
    </location>
</feature>
<gene>
    <name evidence="2" type="ORF">MKZ38_010294</name>
</gene>
<feature type="region of interest" description="Disordered" evidence="1">
    <location>
        <begin position="302"/>
        <end position="332"/>
    </location>
</feature>
<evidence type="ECO:0000256" key="1">
    <source>
        <dbReference type="SAM" id="MobiDB-lite"/>
    </source>
</evidence>
<comment type="caution">
    <text evidence="2">The sequence shown here is derived from an EMBL/GenBank/DDBJ whole genome shotgun (WGS) entry which is preliminary data.</text>
</comment>
<keyword evidence="3" id="KW-1185">Reference proteome</keyword>
<name>A0AAD5WSJ0_9PEZI</name>
<reference evidence="2" key="1">
    <citation type="submission" date="2022-07" db="EMBL/GenBank/DDBJ databases">
        <title>Draft genome sequence of Zalerion maritima ATCC 34329, a (micro)plastics degrading marine fungus.</title>
        <authorList>
            <person name="Paco A."/>
            <person name="Goncalves M.F.M."/>
            <person name="Rocha-Santos T.A.P."/>
            <person name="Alves A."/>
        </authorList>
    </citation>
    <scope>NUCLEOTIDE SEQUENCE</scope>
    <source>
        <strain evidence="2">ATCC 34329</strain>
    </source>
</reference>
<feature type="compositionally biased region" description="Basic residues" evidence="1">
    <location>
        <begin position="64"/>
        <end position="73"/>
    </location>
</feature>
<organism evidence="2 3">
    <name type="scientific">Zalerion maritima</name>
    <dbReference type="NCBI Taxonomy" id="339359"/>
    <lineage>
        <taxon>Eukaryota</taxon>
        <taxon>Fungi</taxon>
        <taxon>Dikarya</taxon>
        <taxon>Ascomycota</taxon>
        <taxon>Pezizomycotina</taxon>
        <taxon>Sordariomycetes</taxon>
        <taxon>Lulworthiomycetidae</taxon>
        <taxon>Lulworthiales</taxon>
        <taxon>Lulworthiaceae</taxon>
        <taxon>Zalerion</taxon>
    </lineage>
</organism>